<dbReference type="PANTHER" id="PTHR36183:SF3">
    <property type="entry name" value="BETA-GLUCURONIDASE C-TERMINAL DOMAIN-CONTAINING PROTEIN"/>
    <property type="match status" value="1"/>
</dbReference>
<dbReference type="Proteomes" id="UP000770015">
    <property type="component" value="Unassembled WGS sequence"/>
</dbReference>
<evidence type="ECO:0000313" key="3">
    <source>
        <dbReference type="EMBL" id="KAH6689036.1"/>
    </source>
</evidence>
<reference evidence="3" key="1">
    <citation type="journal article" date="2021" name="Nat. Commun.">
        <title>Genetic determinants of endophytism in the Arabidopsis root mycobiome.</title>
        <authorList>
            <person name="Mesny F."/>
            <person name="Miyauchi S."/>
            <person name="Thiergart T."/>
            <person name="Pickel B."/>
            <person name="Atanasova L."/>
            <person name="Karlsson M."/>
            <person name="Huettel B."/>
            <person name="Barry K.W."/>
            <person name="Haridas S."/>
            <person name="Chen C."/>
            <person name="Bauer D."/>
            <person name="Andreopoulos W."/>
            <person name="Pangilinan J."/>
            <person name="LaButti K."/>
            <person name="Riley R."/>
            <person name="Lipzen A."/>
            <person name="Clum A."/>
            <person name="Drula E."/>
            <person name="Henrissat B."/>
            <person name="Kohler A."/>
            <person name="Grigoriev I.V."/>
            <person name="Martin F.M."/>
            <person name="Hacquard S."/>
        </authorList>
    </citation>
    <scope>NUCLEOTIDE SEQUENCE</scope>
    <source>
        <strain evidence="3">MPI-SDFR-AT-0117</strain>
    </source>
</reference>
<comment type="caution">
    <text evidence="3">The sequence shown here is derived from an EMBL/GenBank/DDBJ whole genome shotgun (WGS) entry which is preliminary data.</text>
</comment>
<dbReference type="Pfam" id="PF16862">
    <property type="entry name" value="Glyco_hydro_79C"/>
    <property type="match status" value="1"/>
</dbReference>
<feature type="domain" description="Beta-glucuronidase C-terminal" evidence="2">
    <location>
        <begin position="379"/>
        <end position="486"/>
    </location>
</feature>
<proteinExistence type="predicted"/>
<protein>
    <recommendedName>
        <fullName evidence="2">Beta-glucuronidase C-terminal domain-containing protein</fullName>
    </recommendedName>
</protein>
<gene>
    <name evidence="3" type="ORF">F5X68DRAFT_230697</name>
</gene>
<dbReference type="InterPro" id="IPR031728">
    <property type="entry name" value="GlcAase_C"/>
</dbReference>
<dbReference type="SUPFAM" id="SSF51445">
    <property type="entry name" value="(Trans)glycosidases"/>
    <property type="match status" value="1"/>
</dbReference>
<dbReference type="InterPro" id="IPR017853">
    <property type="entry name" value="GH"/>
</dbReference>
<dbReference type="AlphaFoldDB" id="A0A9P8VEY8"/>
<keyword evidence="4" id="KW-1185">Reference proteome</keyword>
<dbReference type="PANTHER" id="PTHR36183">
    <property type="entry name" value="BETA-GLUCURONIDASE"/>
    <property type="match status" value="1"/>
</dbReference>
<organism evidence="3 4">
    <name type="scientific">Plectosphaerella plurivora</name>
    <dbReference type="NCBI Taxonomy" id="936078"/>
    <lineage>
        <taxon>Eukaryota</taxon>
        <taxon>Fungi</taxon>
        <taxon>Dikarya</taxon>
        <taxon>Ascomycota</taxon>
        <taxon>Pezizomycotina</taxon>
        <taxon>Sordariomycetes</taxon>
        <taxon>Hypocreomycetidae</taxon>
        <taxon>Glomerellales</taxon>
        <taxon>Plectosphaerellaceae</taxon>
        <taxon>Plectosphaerella</taxon>
    </lineage>
</organism>
<evidence type="ECO:0000259" key="2">
    <source>
        <dbReference type="Pfam" id="PF16862"/>
    </source>
</evidence>
<dbReference type="EMBL" id="JAGSXJ010000008">
    <property type="protein sequence ID" value="KAH6689036.1"/>
    <property type="molecule type" value="Genomic_DNA"/>
</dbReference>
<accession>A0A9P8VEY8</accession>
<sequence>MVTSRYLIAIGAVAVSAASPSYPVPASQPSGAALLDPAPVGISFEFFMWPSYMRNITPPLECIKHFDELYGRKTPIRIGGTTQDRATYDPDFDGYVSYHVDDPLVAPMELLFGPKYFDLIVEMGAETMIGFNRGHNNRTNTFAAALELKKRALEFVDSIELGNEPDLYLKFWNHPVATAPWNETQEGADAADWAEDFTKVWQEPLPILAAGGYAIPFPIEPNWPNLPHLIEVSYNQSVKAATKVYNGHIYAFSNASENELNLEMRHTRTVEDLNLLPVAEALADGKPYVIGETGFHGLDYEMDAMFGGAVQIVDKTLRALSMGINRLYYHQGTINQAFFNWWLDDQVNTPFYGGYMAALATVGGDHIIASDNGTDLYAQYIVYKDGKPIKVILINTDFFSGEGERPTTEFTLTELPACKVKAIRMTAPSSNTMTTRDQADMSVEPSIGGQYFANSDCSIQGEQEVEVLAVKRGQLKVQVAASEVVIISLV</sequence>
<evidence type="ECO:0000313" key="4">
    <source>
        <dbReference type="Proteomes" id="UP000770015"/>
    </source>
</evidence>
<name>A0A9P8VEY8_9PEZI</name>
<dbReference type="OrthoDB" id="2796951at2759"/>
<feature type="signal peptide" evidence="1">
    <location>
        <begin position="1"/>
        <end position="18"/>
    </location>
</feature>
<dbReference type="Gene3D" id="3.20.20.80">
    <property type="entry name" value="Glycosidases"/>
    <property type="match status" value="1"/>
</dbReference>
<dbReference type="InterPro" id="IPR052974">
    <property type="entry name" value="GH79_Enzymes"/>
</dbReference>
<evidence type="ECO:0000256" key="1">
    <source>
        <dbReference type="SAM" id="SignalP"/>
    </source>
</evidence>
<keyword evidence="1" id="KW-0732">Signal</keyword>
<feature type="chain" id="PRO_5040221511" description="Beta-glucuronidase C-terminal domain-containing protein" evidence="1">
    <location>
        <begin position="19"/>
        <end position="490"/>
    </location>
</feature>